<name>A0A2I0JY91_PUNGR</name>
<dbReference type="EMBL" id="PGOL01001054">
    <property type="protein sequence ID" value="PKI61307.1"/>
    <property type="molecule type" value="Genomic_DNA"/>
</dbReference>
<dbReference type="Proteomes" id="UP000233551">
    <property type="component" value="Unassembled WGS sequence"/>
</dbReference>
<sequence>MQTHDMLSEAVNFALVTCNEQNWLPSLIWTRDIFPRKVPILGSLDPFSCVYRQFDVQFEPRVSNTQSIETQAFSRFLLFDRGTHELPKGNSSLPNRPPQASLAHLHENICLLSDFGLRSGSRVNSTPVTACQPRAPAVAPRALPHDPARRPVPRAYAVHPRAHPRARAHPSSPAHAQRTSKLHPGPVSARARPPVLRGLPKCAAINLERSSESSIESPDSQTFPRLFLRISRLAWEYPPSRGDARRTRMRRSRHLLFTTRRSKAVESLGSRGTGYT</sequence>
<evidence type="ECO:0000313" key="3">
    <source>
        <dbReference type="Proteomes" id="UP000233551"/>
    </source>
</evidence>
<keyword evidence="3" id="KW-1185">Reference proteome</keyword>
<dbReference type="AlphaFoldDB" id="A0A2I0JY91"/>
<gene>
    <name evidence="2" type="ORF">CRG98_018298</name>
</gene>
<organism evidence="2 3">
    <name type="scientific">Punica granatum</name>
    <name type="common">Pomegranate</name>
    <dbReference type="NCBI Taxonomy" id="22663"/>
    <lineage>
        <taxon>Eukaryota</taxon>
        <taxon>Viridiplantae</taxon>
        <taxon>Streptophyta</taxon>
        <taxon>Embryophyta</taxon>
        <taxon>Tracheophyta</taxon>
        <taxon>Spermatophyta</taxon>
        <taxon>Magnoliopsida</taxon>
        <taxon>eudicotyledons</taxon>
        <taxon>Gunneridae</taxon>
        <taxon>Pentapetalae</taxon>
        <taxon>rosids</taxon>
        <taxon>malvids</taxon>
        <taxon>Myrtales</taxon>
        <taxon>Lythraceae</taxon>
        <taxon>Punica</taxon>
    </lineage>
</organism>
<accession>A0A2I0JY91</accession>
<reference evidence="2 3" key="1">
    <citation type="submission" date="2017-11" db="EMBL/GenBank/DDBJ databases">
        <title>De-novo sequencing of pomegranate (Punica granatum L.) genome.</title>
        <authorList>
            <person name="Akparov Z."/>
            <person name="Amiraslanov A."/>
            <person name="Hajiyeva S."/>
            <person name="Abbasov M."/>
            <person name="Kaur K."/>
            <person name="Hamwieh A."/>
            <person name="Solovyev V."/>
            <person name="Salamov A."/>
            <person name="Braich B."/>
            <person name="Kosarev P."/>
            <person name="Mahmoud A."/>
            <person name="Hajiyev E."/>
            <person name="Babayeva S."/>
            <person name="Izzatullayeva V."/>
            <person name="Mammadov A."/>
            <person name="Mammadov A."/>
            <person name="Sharifova S."/>
            <person name="Ojaghi J."/>
            <person name="Eynullazada K."/>
            <person name="Bayramov B."/>
            <person name="Abdulazimova A."/>
            <person name="Shahmuradov I."/>
        </authorList>
    </citation>
    <scope>NUCLEOTIDE SEQUENCE [LARGE SCALE GENOMIC DNA]</scope>
    <source>
        <strain evidence="3">cv. AG2017</strain>
        <tissue evidence="2">Leaf</tissue>
    </source>
</reference>
<comment type="caution">
    <text evidence="2">The sequence shown here is derived from an EMBL/GenBank/DDBJ whole genome shotgun (WGS) entry which is preliminary data.</text>
</comment>
<evidence type="ECO:0000313" key="2">
    <source>
        <dbReference type="EMBL" id="PKI61307.1"/>
    </source>
</evidence>
<evidence type="ECO:0000256" key="1">
    <source>
        <dbReference type="SAM" id="MobiDB-lite"/>
    </source>
</evidence>
<proteinExistence type="predicted"/>
<protein>
    <submittedName>
        <fullName evidence="2">Uncharacterized protein</fullName>
    </submittedName>
</protein>
<feature type="region of interest" description="Disordered" evidence="1">
    <location>
        <begin position="160"/>
        <end position="193"/>
    </location>
</feature>